<dbReference type="PIRSF" id="PIRSF002070">
    <property type="entry name" value="SSB"/>
    <property type="match status" value="1"/>
</dbReference>
<evidence type="ECO:0000256" key="3">
    <source>
        <dbReference type="RuleBase" id="RU000524"/>
    </source>
</evidence>
<dbReference type="PROSITE" id="PS50935">
    <property type="entry name" value="SSB"/>
    <property type="match status" value="1"/>
</dbReference>
<dbReference type="PANTHER" id="PTHR10302">
    <property type="entry name" value="SINGLE-STRANDED DNA-BINDING PROTEIN"/>
    <property type="match status" value="1"/>
</dbReference>
<organism evidence="5 6">
    <name type="scientific">Candidatus Avipropionibacterium avicola</name>
    <dbReference type="NCBI Taxonomy" id="2840701"/>
    <lineage>
        <taxon>Bacteria</taxon>
        <taxon>Bacillati</taxon>
        <taxon>Actinomycetota</taxon>
        <taxon>Actinomycetes</taxon>
        <taxon>Propionibacteriales</taxon>
        <taxon>Propionibacteriaceae</taxon>
        <taxon>Propionibacteriaceae incertae sedis</taxon>
        <taxon>Candidatus Avipropionibacterium</taxon>
    </lineage>
</organism>
<dbReference type="Proteomes" id="UP000886842">
    <property type="component" value="Unassembled WGS sequence"/>
</dbReference>
<dbReference type="Gene3D" id="2.40.50.140">
    <property type="entry name" value="Nucleic acid-binding proteins"/>
    <property type="match status" value="1"/>
</dbReference>
<evidence type="ECO:0000256" key="4">
    <source>
        <dbReference type="SAM" id="MobiDB-lite"/>
    </source>
</evidence>
<dbReference type="Pfam" id="PF00436">
    <property type="entry name" value="SSB"/>
    <property type="match status" value="1"/>
</dbReference>
<dbReference type="GO" id="GO:0003697">
    <property type="term" value="F:single-stranded DNA binding"/>
    <property type="evidence" value="ECO:0007669"/>
    <property type="project" value="InterPro"/>
</dbReference>
<evidence type="ECO:0000313" key="6">
    <source>
        <dbReference type="Proteomes" id="UP000886842"/>
    </source>
</evidence>
<evidence type="ECO:0000313" key="5">
    <source>
        <dbReference type="EMBL" id="HIT74373.1"/>
    </source>
</evidence>
<name>A0A9D1KMK6_9ACTN</name>
<keyword evidence="1 2" id="KW-0238">DNA-binding</keyword>
<dbReference type="GO" id="GO:0009295">
    <property type="term" value="C:nucleoid"/>
    <property type="evidence" value="ECO:0007669"/>
    <property type="project" value="TreeGrafter"/>
</dbReference>
<dbReference type="SUPFAM" id="SSF50249">
    <property type="entry name" value="Nucleic acid-binding proteins"/>
    <property type="match status" value="1"/>
</dbReference>
<comment type="caution">
    <text evidence="5">The sequence shown here is derived from an EMBL/GenBank/DDBJ whole genome shotgun (WGS) entry which is preliminary data.</text>
</comment>
<dbReference type="InterPro" id="IPR012340">
    <property type="entry name" value="NA-bd_OB-fold"/>
</dbReference>
<accession>A0A9D1KMK6</accession>
<dbReference type="EMBL" id="DVLP01000063">
    <property type="protein sequence ID" value="HIT74373.1"/>
    <property type="molecule type" value="Genomic_DNA"/>
</dbReference>
<dbReference type="CDD" id="cd04496">
    <property type="entry name" value="SSB_OBF"/>
    <property type="match status" value="1"/>
</dbReference>
<reference evidence="5" key="2">
    <citation type="journal article" date="2021" name="PeerJ">
        <title>Extensive microbial diversity within the chicken gut microbiome revealed by metagenomics and culture.</title>
        <authorList>
            <person name="Gilroy R."/>
            <person name="Ravi A."/>
            <person name="Getino M."/>
            <person name="Pursley I."/>
            <person name="Horton D.L."/>
            <person name="Alikhan N.F."/>
            <person name="Baker D."/>
            <person name="Gharbi K."/>
            <person name="Hall N."/>
            <person name="Watson M."/>
            <person name="Adriaenssens E.M."/>
            <person name="Foster-Nyarko E."/>
            <person name="Jarju S."/>
            <person name="Secka A."/>
            <person name="Antonio M."/>
            <person name="Oren A."/>
            <person name="Chaudhuri R.R."/>
            <person name="La Ragione R."/>
            <person name="Hildebrand F."/>
            <person name="Pallen M.J."/>
        </authorList>
    </citation>
    <scope>NUCLEOTIDE SEQUENCE</scope>
    <source>
        <strain evidence="5">ChiGjej1B1-24693</strain>
    </source>
</reference>
<reference evidence="5" key="1">
    <citation type="submission" date="2020-10" db="EMBL/GenBank/DDBJ databases">
        <authorList>
            <person name="Gilroy R."/>
        </authorList>
    </citation>
    <scope>NUCLEOTIDE SEQUENCE</scope>
    <source>
        <strain evidence="5">ChiGjej1B1-24693</strain>
    </source>
</reference>
<feature type="region of interest" description="Disordered" evidence="4">
    <location>
        <begin position="117"/>
        <end position="159"/>
    </location>
</feature>
<feature type="compositionally biased region" description="Acidic residues" evidence="4">
    <location>
        <begin position="149"/>
        <end position="159"/>
    </location>
</feature>
<proteinExistence type="predicted"/>
<protein>
    <recommendedName>
        <fullName evidence="2 3">Single-stranded DNA-binding protein</fullName>
    </recommendedName>
</protein>
<dbReference type="InterPro" id="IPR000424">
    <property type="entry name" value="Primosome_PriB/ssb"/>
</dbReference>
<gene>
    <name evidence="5" type="ORF">IAA98_02165</name>
</gene>
<dbReference type="InterPro" id="IPR011344">
    <property type="entry name" value="ssDNA-bd"/>
</dbReference>
<sequence length="159" mass="17438">MDAHVTLAGNVGNDIDYRSATRDQDAWASFRLGHNPGYRKEGEWVNLATVWVTVNCRRMLARNINDCMRKGDAVLVSGKLRTRLWTDAEGKERESLVLDADSIGHDLNRGTARFTRNSSALRTGSADEDPWQAEQTSDPEASDDAGTASDEEAELAVAG</sequence>
<dbReference type="NCBIfam" id="TIGR00621">
    <property type="entry name" value="ssb"/>
    <property type="match status" value="1"/>
</dbReference>
<evidence type="ECO:0000256" key="1">
    <source>
        <dbReference type="ARBA" id="ARBA00023125"/>
    </source>
</evidence>
<dbReference type="PANTHER" id="PTHR10302:SF0">
    <property type="entry name" value="SINGLE-STRANDED DNA-BINDING PROTEIN, MITOCHONDRIAL"/>
    <property type="match status" value="1"/>
</dbReference>
<dbReference type="AlphaFoldDB" id="A0A9D1KMK6"/>
<evidence type="ECO:0000256" key="2">
    <source>
        <dbReference type="PIRNR" id="PIRNR002070"/>
    </source>
</evidence>
<dbReference type="GO" id="GO:0006260">
    <property type="term" value="P:DNA replication"/>
    <property type="evidence" value="ECO:0007669"/>
    <property type="project" value="InterPro"/>
</dbReference>